<evidence type="ECO:0000256" key="1">
    <source>
        <dbReference type="ARBA" id="ARBA00000085"/>
    </source>
</evidence>
<feature type="transmembrane region" description="Helical" evidence="10">
    <location>
        <begin position="111"/>
        <end position="131"/>
    </location>
</feature>
<feature type="transmembrane region" description="Helical" evidence="10">
    <location>
        <begin position="30"/>
        <end position="56"/>
    </location>
</feature>
<dbReference type="InterPro" id="IPR011712">
    <property type="entry name" value="Sig_transdc_His_kin_sub3_dim/P"/>
</dbReference>
<feature type="domain" description="Signal transduction histidine kinase subgroup 3 dimerisation and phosphoacceptor" evidence="12">
    <location>
        <begin position="189"/>
        <end position="256"/>
    </location>
</feature>
<dbReference type="GO" id="GO:0046983">
    <property type="term" value="F:protein dimerization activity"/>
    <property type="evidence" value="ECO:0007669"/>
    <property type="project" value="InterPro"/>
</dbReference>
<feature type="transmembrane region" description="Helical" evidence="10">
    <location>
        <begin position="63"/>
        <end position="80"/>
    </location>
</feature>
<name>A0A5R9G5D4_9BACL</name>
<dbReference type="PANTHER" id="PTHR24421">
    <property type="entry name" value="NITRATE/NITRITE SENSOR PROTEIN NARX-RELATED"/>
    <property type="match status" value="1"/>
</dbReference>
<keyword evidence="14" id="KW-1185">Reference proteome</keyword>
<organism evidence="13 14">
    <name type="scientific">Paenibacillus antri</name>
    <dbReference type="NCBI Taxonomy" id="2582848"/>
    <lineage>
        <taxon>Bacteria</taxon>
        <taxon>Bacillati</taxon>
        <taxon>Bacillota</taxon>
        <taxon>Bacilli</taxon>
        <taxon>Bacillales</taxon>
        <taxon>Paenibacillaceae</taxon>
        <taxon>Paenibacillus</taxon>
    </lineage>
</organism>
<feature type="transmembrane region" description="Helical" evidence="10">
    <location>
        <begin position="137"/>
        <end position="155"/>
    </location>
</feature>
<dbReference type="GO" id="GO:0005524">
    <property type="term" value="F:ATP binding"/>
    <property type="evidence" value="ECO:0007669"/>
    <property type="project" value="UniProtKB-KW"/>
</dbReference>
<evidence type="ECO:0000256" key="5">
    <source>
        <dbReference type="ARBA" id="ARBA00022741"/>
    </source>
</evidence>
<dbReference type="Gene3D" id="1.20.5.1930">
    <property type="match status" value="1"/>
</dbReference>
<reference evidence="13 14" key="1">
    <citation type="submission" date="2019-05" db="EMBL/GenBank/DDBJ databases">
        <authorList>
            <person name="Narsing Rao M.P."/>
            <person name="Li W.J."/>
        </authorList>
    </citation>
    <scope>NUCLEOTIDE SEQUENCE [LARGE SCALE GENOMIC DNA]</scope>
    <source>
        <strain evidence="13 14">SYSU_K30003</strain>
    </source>
</reference>
<feature type="domain" description="Histidine kinase/HSP90-like ATPase" evidence="11">
    <location>
        <begin position="296"/>
        <end position="376"/>
    </location>
</feature>
<dbReference type="CDD" id="cd16917">
    <property type="entry name" value="HATPase_UhpB-NarQ-NarX-like"/>
    <property type="match status" value="1"/>
</dbReference>
<protein>
    <recommendedName>
        <fullName evidence="2">histidine kinase</fullName>
        <ecNumber evidence="2">2.7.13.3</ecNumber>
    </recommendedName>
</protein>
<dbReference type="GO" id="GO:0000155">
    <property type="term" value="F:phosphorelay sensor kinase activity"/>
    <property type="evidence" value="ECO:0007669"/>
    <property type="project" value="InterPro"/>
</dbReference>
<dbReference type="Proteomes" id="UP000309676">
    <property type="component" value="Unassembled WGS sequence"/>
</dbReference>
<evidence type="ECO:0000259" key="11">
    <source>
        <dbReference type="Pfam" id="PF02518"/>
    </source>
</evidence>
<feature type="coiled-coil region" evidence="9">
    <location>
        <begin position="157"/>
        <end position="184"/>
    </location>
</feature>
<dbReference type="Gene3D" id="3.30.565.10">
    <property type="entry name" value="Histidine kinase-like ATPase, C-terminal domain"/>
    <property type="match status" value="1"/>
</dbReference>
<keyword evidence="5" id="KW-0547">Nucleotide-binding</keyword>
<proteinExistence type="predicted"/>
<evidence type="ECO:0000256" key="10">
    <source>
        <dbReference type="SAM" id="Phobius"/>
    </source>
</evidence>
<feature type="transmembrane region" description="Helical" evidence="10">
    <location>
        <begin position="86"/>
        <end position="104"/>
    </location>
</feature>
<accession>A0A5R9G5D4</accession>
<keyword evidence="4" id="KW-0808">Transferase</keyword>
<keyword evidence="9" id="KW-0175">Coiled coil</keyword>
<dbReference type="InterPro" id="IPR003594">
    <property type="entry name" value="HATPase_dom"/>
</dbReference>
<dbReference type="RefSeq" id="WP_138194752.1">
    <property type="nucleotide sequence ID" value="NZ_VCIW01000008.1"/>
</dbReference>
<evidence type="ECO:0000256" key="9">
    <source>
        <dbReference type="SAM" id="Coils"/>
    </source>
</evidence>
<evidence type="ECO:0000256" key="4">
    <source>
        <dbReference type="ARBA" id="ARBA00022679"/>
    </source>
</evidence>
<evidence type="ECO:0000256" key="3">
    <source>
        <dbReference type="ARBA" id="ARBA00022553"/>
    </source>
</evidence>
<dbReference type="EMBL" id="VCIW01000008">
    <property type="protein sequence ID" value="TLS51577.1"/>
    <property type="molecule type" value="Genomic_DNA"/>
</dbReference>
<keyword evidence="10" id="KW-0812">Transmembrane</keyword>
<comment type="catalytic activity">
    <reaction evidence="1">
        <text>ATP + protein L-histidine = ADP + protein N-phospho-L-histidine.</text>
        <dbReference type="EC" id="2.7.13.3"/>
    </reaction>
</comment>
<evidence type="ECO:0000313" key="13">
    <source>
        <dbReference type="EMBL" id="TLS51577.1"/>
    </source>
</evidence>
<evidence type="ECO:0000313" key="14">
    <source>
        <dbReference type="Proteomes" id="UP000309676"/>
    </source>
</evidence>
<evidence type="ECO:0000256" key="2">
    <source>
        <dbReference type="ARBA" id="ARBA00012438"/>
    </source>
</evidence>
<keyword evidence="7" id="KW-0067">ATP-binding</keyword>
<keyword evidence="10" id="KW-1133">Transmembrane helix</keyword>
<evidence type="ECO:0000256" key="8">
    <source>
        <dbReference type="ARBA" id="ARBA00023012"/>
    </source>
</evidence>
<dbReference type="OrthoDB" id="9781904at2"/>
<dbReference type="SUPFAM" id="SSF55874">
    <property type="entry name" value="ATPase domain of HSP90 chaperone/DNA topoisomerase II/histidine kinase"/>
    <property type="match status" value="1"/>
</dbReference>
<dbReference type="EC" id="2.7.13.3" evidence="2"/>
<dbReference type="PANTHER" id="PTHR24421:SF10">
    <property type="entry name" value="NITRATE_NITRITE SENSOR PROTEIN NARQ"/>
    <property type="match status" value="1"/>
</dbReference>
<comment type="caution">
    <text evidence="13">The sequence shown here is derived from an EMBL/GenBank/DDBJ whole genome shotgun (WGS) entry which is preliminary data.</text>
</comment>
<dbReference type="InterPro" id="IPR036890">
    <property type="entry name" value="HATPase_C_sf"/>
</dbReference>
<evidence type="ECO:0000256" key="7">
    <source>
        <dbReference type="ARBA" id="ARBA00022840"/>
    </source>
</evidence>
<keyword evidence="8" id="KW-0902">Two-component regulatory system</keyword>
<keyword evidence="6 13" id="KW-0418">Kinase</keyword>
<dbReference type="AlphaFoldDB" id="A0A5R9G5D4"/>
<gene>
    <name evidence="13" type="ORF">FE782_13810</name>
</gene>
<keyword evidence="3" id="KW-0597">Phosphoprotein</keyword>
<dbReference type="GO" id="GO:0016020">
    <property type="term" value="C:membrane"/>
    <property type="evidence" value="ECO:0007669"/>
    <property type="project" value="InterPro"/>
</dbReference>
<evidence type="ECO:0000256" key="6">
    <source>
        <dbReference type="ARBA" id="ARBA00022777"/>
    </source>
</evidence>
<dbReference type="InterPro" id="IPR050482">
    <property type="entry name" value="Sensor_HK_TwoCompSys"/>
</dbReference>
<dbReference type="Pfam" id="PF02518">
    <property type="entry name" value="HATPase_c"/>
    <property type="match status" value="1"/>
</dbReference>
<evidence type="ECO:0000259" key="12">
    <source>
        <dbReference type="Pfam" id="PF07730"/>
    </source>
</evidence>
<keyword evidence="10" id="KW-0472">Membrane</keyword>
<dbReference type="Pfam" id="PF07730">
    <property type="entry name" value="HisKA_3"/>
    <property type="match status" value="1"/>
</dbReference>
<sequence length="381" mass="42246">MVAIRSAWFLFGVYDIQQHPERFLTHQPPVLFAAGVVWLAVFWYTVAYVVPLIAYLRKGEPHLVPLCLELICSGGLFLFLSQDWAGGMAFYNFPAFIVGFLSVGRTPFWSAPLTVAVLPLLSGALWGHSFAVIADRMIDLAVVFAIGFSFCKLLLTLRRIRDMMSVIQQQNQTLELNAKQIERLTIAEERNRLSRELHDTVGHAFTAVIAGMDAVRYLIDVSPTEAKNHLAELRRFASKGLEDVRSHIHQMAPAELKQPLCLTLREMSGQFAEHTSVKINFGASGREVPLSEQVRVTLIRLLQEAMTNAVRHGHASEVEVALRFLEGEVVLKVEDNGVGAKKLVKGFGINSMTERLASVNGTLSIESSPLRGTVVEGKIAI</sequence>